<reference evidence="2" key="1">
    <citation type="submission" date="2022-10" db="EMBL/GenBank/DDBJ databases">
        <authorList>
            <person name="Yu W.X."/>
        </authorList>
    </citation>
    <scope>NUCLEOTIDE SEQUENCE</scope>
    <source>
        <strain evidence="2">AAT</strain>
    </source>
</reference>
<proteinExistence type="predicted"/>
<gene>
    <name evidence="2" type="ORF">OM075_00940</name>
</gene>
<sequence>MRKSTTIWGVASLLISVVFVFASCNSGAKQNQKSDAVQIEKTEVENEVREFVYPLPTSYEIVEMLNKIEAAYIFDLSNSPENASKYITEKQQALNLGVYGGDLSYASTYNQKQETIDFIDASKKLLEGLDLQGAVSEDLPDQIEANEDNKEALVELITDSFYDTYDFLQRNNRAPVSALVMTGAWVEGLYIATHISEETFNSKEMIEIVLKQKDPLVKLMEILAQYKDDQAVAETIEDLSTIAGIYAEIESTAITQEQMIKIAEQSLVLRKKFVAVE</sequence>
<evidence type="ECO:0000313" key="2">
    <source>
        <dbReference type="EMBL" id="MCW3785006.1"/>
    </source>
</evidence>
<accession>A0AAE3M0N5</accession>
<dbReference type="AlphaFoldDB" id="A0AAE3M0N5"/>
<dbReference type="RefSeq" id="WP_301188577.1">
    <property type="nucleotide sequence ID" value="NZ_JAPDPJ010000001.1"/>
</dbReference>
<dbReference type="EMBL" id="JAPDPJ010000001">
    <property type="protein sequence ID" value="MCW3785006.1"/>
    <property type="molecule type" value="Genomic_DNA"/>
</dbReference>
<evidence type="ECO:0000313" key="3">
    <source>
        <dbReference type="Proteomes" id="UP001209229"/>
    </source>
</evidence>
<dbReference type="PROSITE" id="PS51257">
    <property type="entry name" value="PROKAR_LIPOPROTEIN"/>
    <property type="match status" value="1"/>
</dbReference>
<comment type="caution">
    <text evidence="2">The sequence shown here is derived from an EMBL/GenBank/DDBJ whole genome shotgun (WGS) entry which is preliminary data.</text>
</comment>
<dbReference type="Proteomes" id="UP001209229">
    <property type="component" value="Unassembled WGS sequence"/>
</dbReference>
<evidence type="ECO:0000256" key="1">
    <source>
        <dbReference type="SAM" id="SignalP"/>
    </source>
</evidence>
<keyword evidence="1" id="KW-0732">Signal</keyword>
<organism evidence="2 3">
    <name type="scientific">Plebeiibacterium sediminum</name>
    <dbReference type="NCBI Taxonomy" id="2992112"/>
    <lineage>
        <taxon>Bacteria</taxon>
        <taxon>Pseudomonadati</taxon>
        <taxon>Bacteroidota</taxon>
        <taxon>Bacteroidia</taxon>
        <taxon>Marinilabiliales</taxon>
        <taxon>Marinilabiliaceae</taxon>
        <taxon>Plebeiibacterium</taxon>
    </lineage>
</organism>
<feature type="chain" id="PRO_5041973746" evidence="1">
    <location>
        <begin position="23"/>
        <end position="277"/>
    </location>
</feature>
<name>A0AAE3M0N5_9BACT</name>
<protein>
    <submittedName>
        <fullName evidence="2">Uncharacterized protein</fullName>
    </submittedName>
</protein>
<keyword evidence="3" id="KW-1185">Reference proteome</keyword>
<feature type="signal peptide" evidence="1">
    <location>
        <begin position="1"/>
        <end position="22"/>
    </location>
</feature>